<accession>A0AA85AZ41</accession>
<sequence>MYTLTCCYFQNYTYPDHTVNNDYAYTVAVLKMKSHVDTIWNDWIGPCNRCQCLSNIDIVDEIKSSDVSRECR</sequence>
<evidence type="ECO:0000313" key="2">
    <source>
        <dbReference type="WBParaSite" id="SMTH1_20800.1"/>
    </source>
</evidence>
<protein>
    <submittedName>
        <fullName evidence="2">Uncharacterized protein</fullName>
    </submittedName>
</protein>
<dbReference type="AlphaFoldDB" id="A0AA85AZ41"/>
<reference evidence="2" key="1">
    <citation type="submission" date="2023-11" db="UniProtKB">
        <authorList>
            <consortium name="WormBaseParasite"/>
        </authorList>
    </citation>
    <scope>IDENTIFICATION</scope>
</reference>
<dbReference type="Proteomes" id="UP000050791">
    <property type="component" value="Unassembled WGS sequence"/>
</dbReference>
<name>A0AA85AZ41_9TREM</name>
<evidence type="ECO:0000313" key="1">
    <source>
        <dbReference type="Proteomes" id="UP000050791"/>
    </source>
</evidence>
<dbReference type="WBParaSite" id="SMTH1_20800.1">
    <property type="protein sequence ID" value="SMTH1_20800.1"/>
    <property type="gene ID" value="SMTH1_20800"/>
</dbReference>
<organism evidence="1 2">
    <name type="scientific">Schistosoma mattheei</name>
    <dbReference type="NCBI Taxonomy" id="31246"/>
    <lineage>
        <taxon>Eukaryota</taxon>
        <taxon>Metazoa</taxon>
        <taxon>Spiralia</taxon>
        <taxon>Lophotrochozoa</taxon>
        <taxon>Platyhelminthes</taxon>
        <taxon>Trematoda</taxon>
        <taxon>Digenea</taxon>
        <taxon>Strigeidida</taxon>
        <taxon>Schistosomatoidea</taxon>
        <taxon>Schistosomatidae</taxon>
        <taxon>Schistosoma</taxon>
    </lineage>
</organism>
<proteinExistence type="predicted"/>